<proteinExistence type="predicted"/>
<protein>
    <submittedName>
        <fullName evidence="1">Uncharacterized protein</fullName>
    </submittedName>
</protein>
<dbReference type="Proteomes" id="UP000800200">
    <property type="component" value="Unassembled WGS sequence"/>
</dbReference>
<reference evidence="1" key="1">
    <citation type="journal article" date="2020" name="Stud. Mycol.">
        <title>101 Dothideomycetes genomes: a test case for predicting lifestyles and emergence of pathogens.</title>
        <authorList>
            <person name="Haridas S."/>
            <person name="Albert R."/>
            <person name="Binder M."/>
            <person name="Bloem J."/>
            <person name="Labutti K."/>
            <person name="Salamov A."/>
            <person name="Andreopoulos B."/>
            <person name="Baker S."/>
            <person name="Barry K."/>
            <person name="Bills G."/>
            <person name="Bluhm B."/>
            <person name="Cannon C."/>
            <person name="Castanera R."/>
            <person name="Culley D."/>
            <person name="Daum C."/>
            <person name="Ezra D."/>
            <person name="Gonzalez J."/>
            <person name="Henrissat B."/>
            <person name="Kuo A."/>
            <person name="Liang C."/>
            <person name="Lipzen A."/>
            <person name="Lutzoni F."/>
            <person name="Magnuson J."/>
            <person name="Mondo S."/>
            <person name="Nolan M."/>
            <person name="Ohm R."/>
            <person name="Pangilinan J."/>
            <person name="Park H.-J."/>
            <person name="Ramirez L."/>
            <person name="Alfaro M."/>
            <person name="Sun H."/>
            <person name="Tritt A."/>
            <person name="Yoshinaga Y."/>
            <person name="Zwiers L.-H."/>
            <person name="Turgeon B."/>
            <person name="Goodwin S."/>
            <person name="Spatafora J."/>
            <person name="Crous P."/>
            <person name="Grigoriev I."/>
        </authorList>
    </citation>
    <scope>NUCLEOTIDE SEQUENCE</scope>
    <source>
        <strain evidence="1">CBS 207.26</strain>
    </source>
</reference>
<sequence>NNNNSYTLSKVRKYNVVIIIFFNRKYGILTTASVTRDIVYNFPNIKIGLIVSISSSTFIKVNNIYLSNIIISSLYNRNSGVF</sequence>
<organism evidence="1 2">
    <name type="scientific">Zopfia rhizophila CBS 207.26</name>
    <dbReference type="NCBI Taxonomy" id="1314779"/>
    <lineage>
        <taxon>Eukaryota</taxon>
        <taxon>Fungi</taxon>
        <taxon>Dikarya</taxon>
        <taxon>Ascomycota</taxon>
        <taxon>Pezizomycotina</taxon>
        <taxon>Dothideomycetes</taxon>
        <taxon>Dothideomycetes incertae sedis</taxon>
        <taxon>Zopfiaceae</taxon>
        <taxon>Zopfia</taxon>
    </lineage>
</organism>
<evidence type="ECO:0000313" key="1">
    <source>
        <dbReference type="EMBL" id="KAF2186023.1"/>
    </source>
</evidence>
<accession>A0A6A6E4D2</accession>
<name>A0A6A6E4D2_9PEZI</name>
<evidence type="ECO:0000313" key="2">
    <source>
        <dbReference type="Proteomes" id="UP000800200"/>
    </source>
</evidence>
<feature type="non-terminal residue" evidence="1">
    <location>
        <position position="1"/>
    </location>
</feature>
<keyword evidence="2" id="KW-1185">Reference proteome</keyword>
<gene>
    <name evidence="1" type="ORF">K469DRAFT_574683</name>
</gene>
<dbReference type="EMBL" id="ML994631">
    <property type="protein sequence ID" value="KAF2186023.1"/>
    <property type="molecule type" value="Genomic_DNA"/>
</dbReference>
<dbReference type="AlphaFoldDB" id="A0A6A6E4D2"/>
<dbReference type="OrthoDB" id="1577640at2759"/>